<evidence type="ECO:0000313" key="3">
    <source>
        <dbReference type="EMBL" id="KAF6057717.1"/>
    </source>
</evidence>
<organism evidence="3 4">
    <name type="scientific">Candida parapsilosis</name>
    <name type="common">Yeast</name>
    <dbReference type="NCBI Taxonomy" id="5480"/>
    <lineage>
        <taxon>Eukaryota</taxon>
        <taxon>Fungi</taxon>
        <taxon>Dikarya</taxon>
        <taxon>Ascomycota</taxon>
        <taxon>Saccharomycotina</taxon>
        <taxon>Pichiomycetes</taxon>
        <taxon>Debaryomycetaceae</taxon>
        <taxon>Candida/Lodderomyces clade</taxon>
        <taxon>Candida</taxon>
    </lineage>
</organism>
<evidence type="ECO:0000256" key="2">
    <source>
        <dbReference type="SAM" id="SignalP"/>
    </source>
</evidence>
<accession>A0A8X7NP25</accession>
<keyword evidence="1" id="KW-0812">Transmembrane</keyword>
<feature type="transmembrane region" description="Helical" evidence="1">
    <location>
        <begin position="199"/>
        <end position="222"/>
    </location>
</feature>
<dbReference type="EMBL" id="JABWAB010000003">
    <property type="protein sequence ID" value="KAF6057717.1"/>
    <property type="molecule type" value="Genomic_DNA"/>
</dbReference>
<feature type="chain" id="PRO_5044694602" evidence="2">
    <location>
        <begin position="16"/>
        <end position="228"/>
    </location>
</feature>
<dbReference type="Proteomes" id="UP000590412">
    <property type="component" value="Unassembled WGS sequence"/>
</dbReference>
<comment type="caution">
    <text evidence="3">The sequence shown here is derived from an EMBL/GenBank/DDBJ whole genome shotgun (WGS) entry which is preliminary data.</text>
</comment>
<proteinExistence type="predicted"/>
<name>A0A8X7NP25_CANPA</name>
<feature type="signal peptide" evidence="2">
    <location>
        <begin position="1"/>
        <end position="15"/>
    </location>
</feature>
<evidence type="ECO:0000256" key="1">
    <source>
        <dbReference type="SAM" id="Phobius"/>
    </source>
</evidence>
<sequence>MLWLVLLYMIPICLANTETHLLEIPQYYDIPPHPEPIHVIDRLQRNWHRINSSLSVLLDYPIASISDELLTSKTHSNVVTLPYDSIARPQRTILVRLNNYNDTLLQNKDLLNIKLCWPATSPFDFKLSHEYIKTKEIIDDANALNKNHFDLYLRIDYQFFGVTYNEAKFLRHNDEVKFQLFVSKLPFKMIPIPLELYDFVIYLVDLLILVITQIKFLAWLLIRVETKP</sequence>
<reference evidence="3" key="1">
    <citation type="submission" date="2020-03" db="EMBL/GenBank/DDBJ databases">
        <title>FDA dAtabase for Regulatory Grade micrObial Sequences (FDA-ARGOS): Supporting development and validation of Infectious Disease Dx tests.</title>
        <authorList>
            <person name="Campos J."/>
            <person name="Goldberg B."/>
            <person name="Tallon L."/>
            <person name="Sadzewicz L."/>
            <person name="Vavikolanu K."/>
            <person name="Mehta A."/>
            <person name="Aluvathingal J."/>
            <person name="Nadendla S."/>
            <person name="Nandy P."/>
            <person name="Geyer C."/>
            <person name="Yan Y."/>
            <person name="Sichtig H."/>
        </authorList>
    </citation>
    <scope>NUCLEOTIDE SEQUENCE [LARGE SCALE GENOMIC DNA]</scope>
    <source>
        <strain evidence="3">FDAARGOS_652</strain>
    </source>
</reference>
<dbReference type="AlphaFoldDB" id="A0A8X7NP25"/>
<gene>
    <name evidence="3" type="ORF">FOB60_002272</name>
</gene>
<dbReference type="Pfam" id="PF10333">
    <property type="entry name" value="Pga1"/>
    <property type="match status" value="1"/>
</dbReference>
<keyword evidence="1" id="KW-1133">Transmembrane helix</keyword>
<dbReference type="InterPro" id="IPR019433">
    <property type="entry name" value="GPI_ManTrfase_II_coact_Pga1"/>
</dbReference>
<protein>
    <submittedName>
        <fullName evidence="3">Uncharacterized protein</fullName>
    </submittedName>
</protein>
<dbReference type="OrthoDB" id="4083463at2759"/>
<keyword evidence="2" id="KW-0732">Signal</keyword>
<evidence type="ECO:0000313" key="4">
    <source>
        <dbReference type="Proteomes" id="UP000590412"/>
    </source>
</evidence>
<keyword evidence="1" id="KW-0472">Membrane</keyword>